<comment type="caution">
    <text evidence="3">The sequence shown here is derived from an EMBL/GenBank/DDBJ whole genome shotgun (WGS) entry which is preliminary data.</text>
</comment>
<dbReference type="PANTHER" id="PTHR20935:SF1">
    <property type="entry name" value="SLL1549 PROTEIN"/>
    <property type="match status" value="1"/>
</dbReference>
<reference evidence="3" key="2">
    <citation type="submission" date="2020-09" db="EMBL/GenBank/DDBJ databases">
        <authorList>
            <person name="Sun Q."/>
            <person name="Zhou Y."/>
        </authorList>
    </citation>
    <scope>NUCLEOTIDE SEQUENCE</scope>
    <source>
        <strain evidence="3">CGMCC 1.12160</strain>
    </source>
</reference>
<dbReference type="Proteomes" id="UP000605670">
    <property type="component" value="Unassembled WGS sequence"/>
</dbReference>
<sequence>MTRTLVLIRHAKAEKIHPDGDHERELAERGVADAQALGRWLAEEELAPDLVLVSTATRTRQTADRVLEGAGASDAEQWPDRGIYTHGPEGVLSAVREADPEAGVLWVVGHEPSMSVVTLALADPTTSSGPALAGVRDHFPTATAAVLVVDAPWADLAEGMARLAAVHTARAELG</sequence>
<dbReference type="SMART" id="SM00855">
    <property type="entry name" value="PGAM"/>
    <property type="match status" value="1"/>
</dbReference>
<organism evidence="3 4">
    <name type="scientific">Ornithinimicrobium tianjinense</name>
    <dbReference type="NCBI Taxonomy" id="1195761"/>
    <lineage>
        <taxon>Bacteria</taxon>
        <taxon>Bacillati</taxon>
        <taxon>Actinomycetota</taxon>
        <taxon>Actinomycetes</taxon>
        <taxon>Micrococcales</taxon>
        <taxon>Ornithinimicrobiaceae</taxon>
        <taxon>Ornithinimicrobium</taxon>
    </lineage>
</organism>
<dbReference type="GO" id="GO:0016787">
    <property type="term" value="F:hydrolase activity"/>
    <property type="evidence" value="ECO:0007669"/>
    <property type="project" value="UniProtKB-KW"/>
</dbReference>
<protein>
    <submittedName>
        <fullName evidence="3">Phosphohistidine phosphatase</fullName>
    </submittedName>
</protein>
<dbReference type="Gene3D" id="3.40.50.1240">
    <property type="entry name" value="Phosphoglycerate mutase-like"/>
    <property type="match status" value="1"/>
</dbReference>
<dbReference type="InterPro" id="IPR013078">
    <property type="entry name" value="His_Pase_superF_clade-1"/>
</dbReference>
<gene>
    <name evidence="3" type="ORF">GCM10011366_06760</name>
</gene>
<dbReference type="InterPro" id="IPR051021">
    <property type="entry name" value="Mito_Ser/Thr_phosphatase"/>
</dbReference>
<evidence type="ECO:0000313" key="4">
    <source>
        <dbReference type="Proteomes" id="UP000605670"/>
    </source>
</evidence>
<accession>A0A917BHJ0</accession>
<evidence type="ECO:0000256" key="2">
    <source>
        <dbReference type="PIRSR" id="PIRSR613078-2"/>
    </source>
</evidence>
<proteinExistence type="predicted"/>
<dbReference type="SUPFAM" id="SSF53254">
    <property type="entry name" value="Phosphoglycerate mutase-like"/>
    <property type="match status" value="1"/>
</dbReference>
<keyword evidence="1" id="KW-0378">Hydrolase</keyword>
<dbReference type="EMBL" id="BMEM01000001">
    <property type="protein sequence ID" value="GGF41698.1"/>
    <property type="molecule type" value="Genomic_DNA"/>
</dbReference>
<dbReference type="Pfam" id="PF00300">
    <property type="entry name" value="His_Phos_1"/>
    <property type="match status" value="1"/>
</dbReference>
<dbReference type="CDD" id="cd07067">
    <property type="entry name" value="HP_PGM_like"/>
    <property type="match status" value="1"/>
</dbReference>
<keyword evidence="4" id="KW-1185">Reference proteome</keyword>
<name>A0A917BHJ0_9MICO</name>
<reference evidence="3" key="1">
    <citation type="journal article" date="2014" name="Int. J. Syst. Evol. Microbiol.">
        <title>Complete genome sequence of Corynebacterium casei LMG S-19264T (=DSM 44701T), isolated from a smear-ripened cheese.</title>
        <authorList>
            <consortium name="US DOE Joint Genome Institute (JGI-PGF)"/>
            <person name="Walter F."/>
            <person name="Albersmeier A."/>
            <person name="Kalinowski J."/>
            <person name="Ruckert C."/>
        </authorList>
    </citation>
    <scope>NUCLEOTIDE SEQUENCE</scope>
    <source>
        <strain evidence="3">CGMCC 1.12160</strain>
    </source>
</reference>
<dbReference type="RefSeq" id="WP_188428180.1">
    <property type="nucleotide sequence ID" value="NZ_BAABKH010000015.1"/>
</dbReference>
<dbReference type="PANTHER" id="PTHR20935">
    <property type="entry name" value="PHOSPHOGLYCERATE MUTASE-RELATED"/>
    <property type="match status" value="1"/>
</dbReference>
<feature type="binding site" evidence="2">
    <location>
        <position position="58"/>
    </location>
    <ligand>
        <name>substrate</name>
    </ligand>
</feature>
<evidence type="ECO:0000313" key="3">
    <source>
        <dbReference type="EMBL" id="GGF41698.1"/>
    </source>
</evidence>
<dbReference type="AlphaFoldDB" id="A0A917BHJ0"/>
<dbReference type="InterPro" id="IPR029033">
    <property type="entry name" value="His_PPase_superfam"/>
</dbReference>
<evidence type="ECO:0000256" key="1">
    <source>
        <dbReference type="ARBA" id="ARBA00022801"/>
    </source>
</evidence>